<evidence type="ECO:0008006" key="3">
    <source>
        <dbReference type="Google" id="ProtNLM"/>
    </source>
</evidence>
<dbReference type="EMBL" id="JAUKTV010000001">
    <property type="protein sequence ID" value="KAK0748031.1"/>
    <property type="molecule type" value="Genomic_DNA"/>
</dbReference>
<dbReference type="Gene3D" id="3.40.50.150">
    <property type="entry name" value="Vaccinia Virus protein VP39"/>
    <property type="match status" value="2"/>
</dbReference>
<dbReference type="InterPro" id="IPR029063">
    <property type="entry name" value="SAM-dependent_MTases_sf"/>
</dbReference>
<gene>
    <name evidence="1" type="ORF">B0T21DRAFT_379955</name>
</gene>
<sequence length="222" mass="24979">MVIYIPWKNDEWDAQDYINNLSFVATLATKVTEWLDPQPDDHILDLGCGANGQGTVHGIDTSRSMVNAAWDLARRYCLVPGGTFVFEMGGQGNIAEARALMLSAVARKIKAAPDALLETWFFPDEAWIRDMLEVKVGGFKVERSEMEWRPTKIDGEGGLYGWVKLVGGQLFGLIKSEARREEAIQEVVKLLEIVCRRELENEGGEVGYVMNYVRLRVIARKL</sequence>
<name>A0AA40EYU3_9PEZI</name>
<dbReference type="AlphaFoldDB" id="A0AA40EYU3"/>
<accession>A0AA40EYU3</accession>
<dbReference type="SUPFAM" id="SSF53335">
    <property type="entry name" value="S-adenosyl-L-methionine-dependent methyltransferases"/>
    <property type="match status" value="1"/>
</dbReference>
<keyword evidence="2" id="KW-1185">Reference proteome</keyword>
<dbReference type="Proteomes" id="UP001172159">
    <property type="component" value="Unassembled WGS sequence"/>
</dbReference>
<evidence type="ECO:0000313" key="2">
    <source>
        <dbReference type="Proteomes" id="UP001172159"/>
    </source>
</evidence>
<comment type="caution">
    <text evidence="1">The sequence shown here is derived from an EMBL/GenBank/DDBJ whole genome shotgun (WGS) entry which is preliminary data.</text>
</comment>
<reference evidence="1" key="1">
    <citation type="submission" date="2023-06" db="EMBL/GenBank/DDBJ databases">
        <title>Genome-scale phylogeny and comparative genomics of the fungal order Sordariales.</title>
        <authorList>
            <consortium name="Lawrence Berkeley National Laboratory"/>
            <person name="Hensen N."/>
            <person name="Bonometti L."/>
            <person name="Westerberg I."/>
            <person name="Brannstrom I.O."/>
            <person name="Guillou S."/>
            <person name="Cros-Aarteil S."/>
            <person name="Calhoun S."/>
            <person name="Haridas S."/>
            <person name="Kuo A."/>
            <person name="Mondo S."/>
            <person name="Pangilinan J."/>
            <person name="Riley R."/>
            <person name="Labutti K."/>
            <person name="Andreopoulos B."/>
            <person name="Lipzen A."/>
            <person name="Chen C."/>
            <person name="Yanf M."/>
            <person name="Daum C."/>
            <person name="Ng V."/>
            <person name="Clum A."/>
            <person name="Steindorff A."/>
            <person name="Ohm R."/>
            <person name="Martin F."/>
            <person name="Silar P."/>
            <person name="Natvig D."/>
            <person name="Lalanne C."/>
            <person name="Gautier V."/>
            <person name="Ament-Velasquez S.L."/>
            <person name="Kruys A."/>
            <person name="Hutchinson M.I."/>
            <person name="Powell A.J."/>
            <person name="Barry K."/>
            <person name="Miller A.N."/>
            <person name="Grigoriev I.V."/>
            <person name="Debuchy R."/>
            <person name="Gladieux P."/>
            <person name="Thoren M.H."/>
            <person name="Johannesson H."/>
        </authorList>
    </citation>
    <scope>NUCLEOTIDE SEQUENCE</scope>
    <source>
        <strain evidence="1">CBS 540.89</strain>
    </source>
</reference>
<evidence type="ECO:0000313" key="1">
    <source>
        <dbReference type="EMBL" id="KAK0748031.1"/>
    </source>
</evidence>
<proteinExistence type="predicted"/>
<organism evidence="1 2">
    <name type="scientific">Apiosordaria backusii</name>
    <dbReference type="NCBI Taxonomy" id="314023"/>
    <lineage>
        <taxon>Eukaryota</taxon>
        <taxon>Fungi</taxon>
        <taxon>Dikarya</taxon>
        <taxon>Ascomycota</taxon>
        <taxon>Pezizomycotina</taxon>
        <taxon>Sordariomycetes</taxon>
        <taxon>Sordariomycetidae</taxon>
        <taxon>Sordariales</taxon>
        <taxon>Lasiosphaeriaceae</taxon>
        <taxon>Apiosordaria</taxon>
    </lineage>
</organism>
<protein>
    <recommendedName>
        <fullName evidence="3">Methyltransferase domain-containing protein</fullName>
    </recommendedName>
</protein>